<dbReference type="Proteomes" id="UP000184231">
    <property type="component" value="Unassembled WGS sequence"/>
</dbReference>
<keyword evidence="1" id="KW-0732">Signal</keyword>
<accession>A0A1M6K167</accession>
<organism evidence="2 3">
    <name type="scientific">Arenibacter nanhaiticus</name>
    <dbReference type="NCBI Taxonomy" id="558155"/>
    <lineage>
        <taxon>Bacteria</taxon>
        <taxon>Pseudomonadati</taxon>
        <taxon>Bacteroidota</taxon>
        <taxon>Flavobacteriia</taxon>
        <taxon>Flavobacteriales</taxon>
        <taxon>Flavobacteriaceae</taxon>
        <taxon>Arenibacter</taxon>
    </lineage>
</organism>
<protein>
    <recommendedName>
        <fullName evidence="4">Lipoprotein</fullName>
    </recommendedName>
</protein>
<evidence type="ECO:0000313" key="2">
    <source>
        <dbReference type="EMBL" id="SHJ52667.1"/>
    </source>
</evidence>
<reference evidence="2 3" key="1">
    <citation type="submission" date="2016-11" db="EMBL/GenBank/DDBJ databases">
        <authorList>
            <person name="Jaros S."/>
            <person name="Januszkiewicz K."/>
            <person name="Wedrychowicz H."/>
        </authorList>
    </citation>
    <scope>NUCLEOTIDE SEQUENCE [LARGE SCALE GENOMIC DNA]</scope>
    <source>
        <strain evidence="2 3">CGMCC 1.8863</strain>
    </source>
</reference>
<proteinExistence type="predicted"/>
<dbReference type="STRING" id="558155.SAMN04487911_12410"/>
<feature type="chain" id="PRO_5009918854" description="Lipoprotein" evidence="1">
    <location>
        <begin position="19"/>
        <end position="395"/>
    </location>
</feature>
<name>A0A1M6K167_9FLAO</name>
<dbReference type="OrthoDB" id="1489643at2"/>
<keyword evidence="3" id="KW-1185">Reference proteome</keyword>
<dbReference type="EMBL" id="FQYX01000024">
    <property type="protein sequence ID" value="SHJ52667.1"/>
    <property type="molecule type" value="Genomic_DNA"/>
</dbReference>
<evidence type="ECO:0000313" key="3">
    <source>
        <dbReference type="Proteomes" id="UP000184231"/>
    </source>
</evidence>
<evidence type="ECO:0000256" key="1">
    <source>
        <dbReference type="SAM" id="SignalP"/>
    </source>
</evidence>
<dbReference type="RefSeq" id="WP_072765270.1">
    <property type="nucleotide sequence ID" value="NZ_FQYX01000024.1"/>
</dbReference>
<sequence>MKKTLLLSLLFLTFLSCGGVKKTQEALNLGNYRNAIDNALKNLAENKTKKSHQPYILLLEEAYKKNTERELQEIAFLKKDGNPANLESIFNSYNNLKAIQQRIKPLLPLRLYEENRNAKFSFKNYDEEILAAKSQFSEFLYASATEALNTSSSKFEYRKAYEDFRYLNEITPGYKDTRQKIEEAYNKGLDYVQVVMTNDSEQIVPAKLESDLLNFNTYGINDIWTVYHTSPIKDISYDYEMQLAFREINISPEQVREKESSIEKQVIDGYKYAEDAQGNILKDSLGNKIKIDKFKTVKCNFYQFTQFKKVQVVGNVSFLDLHTQQQLNSYPLVSEFVFDHVYARYDGDKRALENELIDLLKVSAVSFPSNEQMVYDAGEDLKLKLKSIISQHRFY</sequence>
<feature type="signal peptide" evidence="1">
    <location>
        <begin position="1"/>
        <end position="18"/>
    </location>
</feature>
<dbReference type="PROSITE" id="PS51257">
    <property type="entry name" value="PROKAR_LIPOPROTEIN"/>
    <property type="match status" value="1"/>
</dbReference>
<dbReference type="AlphaFoldDB" id="A0A1M6K167"/>
<gene>
    <name evidence="2" type="ORF">SAMN04487911_12410</name>
</gene>
<evidence type="ECO:0008006" key="4">
    <source>
        <dbReference type="Google" id="ProtNLM"/>
    </source>
</evidence>